<keyword evidence="1" id="KW-1133">Transmembrane helix</keyword>
<organism evidence="2 3">
    <name type="scientific">Pisum sativum</name>
    <name type="common">Garden pea</name>
    <name type="synonym">Lathyrus oleraceus</name>
    <dbReference type="NCBI Taxonomy" id="3888"/>
    <lineage>
        <taxon>Eukaryota</taxon>
        <taxon>Viridiplantae</taxon>
        <taxon>Streptophyta</taxon>
        <taxon>Embryophyta</taxon>
        <taxon>Tracheophyta</taxon>
        <taxon>Spermatophyta</taxon>
        <taxon>Magnoliopsida</taxon>
        <taxon>eudicotyledons</taxon>
        <taxon>Gunneridae</taxon>
        <taxon>Pentapetalae</taxon>
        <taxon>rosids</taxon>
        <taxon>fabids</taxon>
        <taxon>Fabales</taxon>
        <taxon>Fabaceae</taxon>
        <taxon>Papilionoideae</taxon>
        <taxon>50 kb inversion clade</taxon>
        <taxon>NPAAA clade</taxon>
        <taxon>Hologalegina</taxon>
        <taxon>IRL clade</taxon>
        <taxon>Fabeae</taxon>
        <taxon>Lathyrus</taxon>
    </lineage>
</organism>
<dbReference type="PANTHER" id="PTHR38225">
    <property type="entry name" value="PROTEIN, PUTATIVE-RELATED"/>
    <property type="match status" value="1"/>
</dbReference>
<keyword evidence="1" id="KW-0812">Transmembrane</keyword>
<dbReference type="PANTHER" id="PTHR38225:SF4">
    <property type="entry name" value="PROTEIN, PUTATIVE-RELATED"/>
    <property type="match status" value="1"/>
</dbReference>
<gene>
    <name evidence="2" type="ORF">KIW84_033210</name>
</gene>
<evidence type="ECO:0000256" key="1">
    <source>
        <dbReference type="SAM" id="Phobius"/>
    </source>
</evidence>
<dbReference type="AlphaFoldDB" id="A0A9D4XV70"/>
<dbReference type="Gramene" id="Psat03G0321000-T1">
    <property type="protein sequence ID" value="KAI5428113.1"/>
    <property type="gene ID" value="KIW84_033210"/>
</dbReference>
<protein>
    <submittedName>
        <fullName evidence="2">Uncharacterized protein</fullName>
    </submittedName>
</protein>
<evidence type="ECO:0000313" key="3">
    <source>
        <dbReference type="Proteomes" id="UP001058974"/>
    </source>
</evidence>
<comment type="caution">
    <text evidence="2">The sequence shown here is derived from an EMBL/GenBank/DDBJ whole genome shotgun (WGS) entry which is preliminary data.</text>
</comment>
<accession>A0A9D4XV70</accession>
<dbReference type="EMBL" id="JAMSHJ010000003">
    <property type="protein sequence ID" value="KAI5428113.1"/>
    <property type="molecule type" value="Genomic_DNA"/>
</dbReference>
<evidence type="ECO:0000313" key="2">
    <source>
        <dbReference type="EMBL" id="KAI5428113.1"/>
    </source>
</evidence>
<proteinExistence type="predicted"/>
<name>A0A9D4XV70_PEA</name>
<keyword evidence="3" id="KW-1185">Reference proteome</keyword>
<dbReference type="Proteomes" id="UP001058974">
    <property type="component" value="Chromosome 3"/>
</dbReference>
<sequence>MAASMSSFLSMKPMKPRETYLKRFNIRRGMQVIKVQNYHQDEGRSTDIVDGNLNVLKERIEIVKVKERLERCCRYRHGWNYVPLSINDHKRNKREKELRSFIELICLVCGTIGLTSFVGTLFLCLVSLIVHLQRTPLRYESLAPTNFSASSIAGGHRKPSTAEGFVASEVDRELEVIDPWDSVVAIWWRRRLFFFGPDSRLSSSFYTHPARVLSWLTAIKRGIPLGSA</sequence>
<keyword evidence="1" id="KW-0472">Membrane</keyword>
<feature type="transmembrane region" description="Helical" evidence="1">
    <location>
        <begin position="101"/>
        <end position="130"/>
    </location>
</feature>
<reference evidence="2 3" key="1">
    <citation type="journal article" date="2022" name="Nat. Genet.">
        <title>Improved pea reference genome and pan-genome highlight genomic features and evolutionary characteristics.</title>
        <authorList>
            <person name="Yang T."/>
            <person name="Liu R."/>
            <person name="Luo Y."/>
            <person name="Hu S."/>
            <person name="Wang D."/>
            <person name="Wang C."/>
            <person name="Pandey M.K."/>
            <person name="Ge S."/>
            <person name="Xu Q."/>
            <person name="Li N."/>
            <person name="Li G."/>
            <person name="Huang Y."/>
            <person name="Saxena R.K."/>
            <person name="Ji Y."/>
            <person name="Li M."/>
            <person name="Yan X."/>
            <person name="He Y."/>
            <person name="Liu Y."/>
            <person name="Wang X."/>
            <person name="Xiang C."/>
            <person name="Varshney R.K."/>
            <person name="Ding H."/>
            <person name="Gao S."/>
            <person name="Zong X."/>
        </authorList>
    </citation>
    <scope>NUCLEOTIDE SEQUENCE [LARGE SCALE GENOMIC DNA]</scope>
    <source>
        <strain evidence="2 3">cv. Zhongwan 6</strain>
    </source>
</reference>